<protein>
    <submittedName>
        <fullName evidence="2">RNA polymerase subunit</fullName>
    </submittedName>
</protein>
<accession>A0A8S5V2W7</accession>
<evidence type="ECO:0000256" key="1">
    <source>
        <dbReference type="SAM" id="Phobius"/>
    </source>
</evidence>
<name>A0A8S5V2W7_9CAUD</name>
<evidence type="ECO:0000313" key="2">
    <source>
        <dbReference type="EMBL" id="DAG00959.1"/>
    </source>
</evidence>
<dbReference type="EMBL" id="BK016184">
    <property type="protein sequence ID" value="DAG00959.1"/>
    <property type="molecule type" value="Genomic_DNA"/>
</dbReference>
<keyword evidence="1" id="KW-0812">Transmembrane</keyword>
<organism evidence="2">
    <name type="scientific">CrAss-like virus sp. ctelJ1</name>
    <dbReference type="NCBI Taxonomy" id="2825838"/>
    <lineage>
        <taxon>Viruses</taxon>
        <taxon>Duplodnaviria</taxon>
        <taxon>Heunggongvirae</taxon>
        <taxon>Uroviricota</taxon>
        <taxon>Caudoviricetes</taxon>
        <taxon>Crassvirales</taxon>
    </lineage>
</organism>
<sequence length="44" mass="5241">MFRERIFWLLRAFTVVTSSLLLAYLPLKKRCFICGSIKVISRYT</sequence>
<reference evidence="2" key="1">
    <citation type="journal article" date="2021" name="Proc. Natl. Acad. Sci. U.S.A.">
        <title>A Catalog of Tens of Thousands of Viruses from Human Metagenomes Reveals Hidden Associations with Chronic Diseases.</title>
        <authorList>
            <person name="Tisza M.J."/>
            <person name="Buck C.B."/>
        </authorList>
    </citation>
    <scope>NUCLEOTIDE SEQUENCE</scope>
    <source>
        <strain evidence="2">CtelJ1</strain>
    </source>
</reference>
<proteinExistence type="predicted"/>
<keyword evidence="1" id="KW-0472">Membrane</keyword>
<feature type="transmembrane region" description="Helical" evidence="1">
    <location>
        <begin position="6"/>
        <end position="27"/>
    </location>
</feature>
<keyword evidence="1" id="KW-1133">Transmembrane helix</keyword>